<dbReference type="SMART" id="SM00631">
    <property type="entry name" value="Zn_pept"/>
    <property type="match status" value="1"/>
</dbReference>
<name>F1TAX3_9FIRM</name>
<evidence type="ECO:0000256" key="2">
    <source>
        <dbReference type="ARBA" id="ARBA00005988"/>
    </source>
</evidence>
<comment type="cofactor">
    <cofactor evidence="1">
        <name>Zn(2+)</name>
        <dbReference type="ChEBI" id="CHEBI:29105"/>
    </cofactor>
</comment>
<evidence type="ECO:0000256" key="8">
    <source>
        <dbReference type="SAM" id="SignalP"/>
    </source>
</evidence>
<keyword evidence="8" id="KW-0732">Signal</keyword>
<keyword evidence="4" id="KW-0378">Hydrolase</keyword>
<dbReference type="Proteomes" id="UP000003860">
    <property type="component" value="Unassembled WGS sequence"/>
</dbReference>
<evidence type="ECO:0000313" key="10">
    <source>
        <dbReference type="EMBL" id="EGD48177.1"/>
    </source>
</evidence>
<feature type="active site" description="Proton donor/acceptor" evidence="7">
    <location>
        <position position="279"/>
    </location>
</feature>
<accession>F1TAX3</accession>
<proteinExistence type="inferred from homology"/>
<dbReference type="GO" id="GO:0005615">
    <property type="term" value="C:extracellular space"/>
    <property type="evidence" value="ECO:0007669"/>
    <property type="project" value="TreeGrafter"/>
</dbReference>
<dbReference type="GO" id="GO:0004181">
    <property type="term" value="F:metallocarboxypeptidase activity"/>
    <property type="evidence" value="ECO:0007669"/>
    <property type="project" value="InterPro"/>
</dbReference>
<evidence type="ECO:0000256" key="5">
    <source>
        <dbReference type="ARBA" id="ARBA00022833"/>
    </source>
</evidence>
<keyword evidence="11" id="KW-1185">Reference proteome</keyword>
<dbReference type="eggNOG" id="COG2866">
    <property type="taxonomic scope" value="Bacteria"/>
</dbReference>
<evidence type="ECO:0000256" key="3">
    <source>
        <dbReference type="ARBA" id="ARBA00022670"/>
    </source>
</evidence>
<keyword evidence="3" id="KW-0645">Protease</keyword>
<keyword evidence="6" id="KW-0482">Metalloprotease</keyword>
<evidence type="ECO:0000256" key="6">
    <source>
        <dbReference type="ARBA" id="ARBA00023049"/>
    </source>
</evidence>
<sequence length="406" mass="46279">MSKRIKVFILAIIYTLTSLSTFSVQASKVTYSKTLEQIYKSKDVYTETQKRLKEFNKNYSSITYLFSAGKSVLKRDLQVLKIGNGSKKIFINAAHHPREYIGTILTLNQIQNLLEAYVANGTIDGQKVRNLLDTQVTFYFMPLVNPDGVQICVNGSPSYYFNANKVDLNHNYDALWFKKINSTYSTGPKAFSEPETQAVRDLCLNIEFDLTLAYHAAGNIIYWYFGQEGADRTRDLAYANMLKATTGYSLVSPSNYKSSTSGFKDWCVQKLKIPSFTLEIGGKRGLSKPVEWSYYNTIWNENKLIPVRIAKQLMTQKKFNGDKKTALIYKNSLFRQGQIISLEGKQYIAEKDIVLLAGKISDAQKQKLNQTRIYINKIPHINLETLAKSLNLVFRFEKSSNTVYIS</sequence>
<organism evidence="10 11">
    <name type="scientific">Ruminiclostridium papyrosolvens DSM 2782</name>
    <dbReference type="NCBI Taxonomy" id="588581"/>
    <lineage>
        <taxon>Bacteria</taxon>
        <taxon>Bacillati</taxon>
        <taxon>Bacillota</taxon>
        <taxon>Clostridia</taxon>
        <taxon>Eubacteriales</taxon>
        <taxon>Oscillospiraceae</taxon>
        <taxon>Ruminiclostridium</taxon>
    </lineage>
</organism>
<reference evidence="10" key="1">
    <citation type="submission" date="2009-07" db="EMBL/GenBank/DDBJ databases">
        <authorList>
            <consortium name="US DOE Joint Genome Institute (JGI-PGF)"/>
            <person name="Lucas S."/>
            <person name="Copeland A."/>
            <person name="Lapidus A."/>
            <person name="Glavina del Rio T."/>
            <person name="Tice H."/>
            <person name="Bruce D."/>
            <person name="Goodwin L."/>
            <person name="Pitluck S."/>
            <person name="Larimer F."/>
            <person name="Land M.L."/>
            <person name="Mouttaki H."/>
            <person name="He Z."/>
            <person name="Zhou J."/>
            <person name="Hemme C.L."/>
        </authorList>
    </citation>
    <scope>NUCLEOTIDE SEQUENCE [LARGE SCALE GENOMIC DNA]</scope>
    <source>
        <strain evidence="10">DSM 2782</strain>
    </source>
</reference>
<dbReference type="GO" id="GO:0006508">
    <property type="term" value="P:proteolysis"/>
    <property type="evidence" value="ECO:0007669"/>
    <property type="project" value="UniProtKB-KW"/>
</dbReference>
<reference evidence="10" key="2">
    <citation type="submission" date="2011-01" db="EMBL/GenBank/DDBJ databases">
        <title>The Non-contiguous Finished genome of Clostridium papyrosolvens.</title>
        <authorList>
            <person name="Lucas S."/>
            <person name="Copeland A."/>
            <person name="Lapidus A."/>
            <person name="Cheng J.-F."/>
            <person name="Goodwin L."/>
            <person name="Pitluck S."/>
            <person name="Misra M."/>
            <person name="Chertkov O."/>
            <person name="Detter J.C."/>
            <person name="Han C."/>
            <person name="Tapia R."/>
            <person name="Land M."/>
            <person name="Hauser L."/>
            <person name="Kyrpides N."/>
            <person name="Ivanova N."/>
            <person name="Pagani I."/>
            <person name="Mouttaki H."/>
            <person name="He Z."/>
            <person name="Zhou J."/>
            <person name="Hemme C.L."/>
            <person name="Woyke T."/>
        </authorList>
    </citation>
    <scope>NUCLEOTIDE SEQUENCE [LARGE SCALE GENOMIC DNA]</scope>
    <source>
        <strain evidence="10">DSM 2782</strain>
    </source>
</reference>
<dbReference type="AlphaFoldDB" id="F1TAX3"/>
<feature type="signal peptide" evidence="8">
    <location>
        <begin position="1"/>
        <end position="26"/>
    </location>
</feature>
<dbReference type="GO" id="GO:0008270">
    <property type="term" value="F:zinc ion binding"/>
    <property type="evidence" value="ECO:0007669"/>
    <property type="project" value="InterPro"/>
</dbReference>
<dbReference type="SUPFAM" id="SSF53187">
    <property type="entry name" value="Zn-dependent exopeptidases"/>
    <property type="match status" value="1"/>
</dbReference>
<dbReference type="RefSeq" id="WP_004618217.1">
    <property type="nucleotide sequence ID" value="NZ_ACXX02000004.1"/>
</dbReference>
<dbReference type="PANTHER" id="PTHR11705">
    <property type="entry name" value="PROTEASE FAMILY M14 CARBOXYPEPTIDASE A,B"/>
    <property type="match status" value="1"/>
</dbReference>
<dbReference type="InterPro" id="IPR000834">
    <property type="entry name" value="Peptidase_M14"/>
</dbReference>
<dbReference type="OrthoDB" id="9811296at2"/>
<evidence type="ECO:0000256" key="4">
    <source>
        <dbReference type="ARBA" id="ARBA00022801"/>
    </source>
</evidence>
<protein>
    <submittedName>
        <fullName evidence="10">Peptidase M14 carboxypeptidase A</fullName>
    </submittedName>
</protein>
<dbReference type="Gene3D" id="3.40.630.10">
    <property type="entry name" value="Zn peptidases"/>
    <property type="match status" value="1"/>
</dbReference>
<evidence type="ECO:0000256" key="7">
    <source>
        <dbReference type="PROSITE-ProRule" id="PRU01379"/>
    </source>
</evidence>
<comment type="caution">
    <text evidence="10">The sequence shown here is derived from an EMBL/GenBank/DDBJ whole genome shotgun (WGS) entry which is preliminary data.</text>
</comment>
<dbReference type="EMBL" id="ACXX02000004">
    <property type="protein sequence ID" value="EGD48177.1"/>
    <property type="molecule type" value="Genomic_DNA"/>
</dbReference>
<keyword evidence="10" id="KW-0121">Carboxypeptidase</keyword>
<dbReference type="PANTHER" id="PTHR11705:SF143">
    <property type="entry name" value="SLL0236 PROTEIN"/>
    <property type="match status" value="1"/>
</dbReference>
<feature type="chain" id="PRO_5003271145" evidence="8">
    <location>
        <begin position="27"/>
        <end position="406"/>
    </location>
</feature>
<comment type="similarity">
    <text evidence="2 7">Belongs to the peptidase M14 family.</text>
</comment>
<dbReference type="PROSITE" id="PS52035">
    <property type="entry name" value="PEPTIDASE_M14"/>
    <property type="match status" value="1"/>
</dbReference>
<dbReference type="STRING" id="588581.Cpap_2327"/>
<evidence type="ECO:0000256" key="1">
    <source>
        <dbReference type="ARBA" id="ARBA00001947"/>
    </source>
</evidence>
<gene>
    <name evidence="10" type="ORF">Cpap_2327</name>
</gene>
<keyword evidence="5" id="KW-0862">Zinc</keyword>
<feature type="domain" description="Peptidase M14" evidence="9">
    <location>
        <begin position="41"/>
        <end position="313"/>
    </location>
</feature>
<dbReference type="Pfam" id="PF00246">
    <property type="entry name" value="Peptidase_M14"/>
    <property type="match status" value="1"/>
</dbReference>
<evidence type="ECO:0000259" key="9">
    <source>
        <dbReference type="PROSITE" id="PS52035"/>
    </source>
</evidence>
<evidence type="ECO:0000313" key="11">
    <source>
        <dbReference type="Proteomes" id="UP000003860"/>
    </source>
</evidence>